<organism evidence="2 3">
    <name type="scientific">Natribacillus halophilus</name>
    <dbReference type="NCBI Taxonomy" id="549003"/>
    <lineage>
        <taxon>Bacteria</taxon>
        <taxon>Bacillati</taxon>
        <taxon>Bacillota</taxon>
        <taxon>Bacilli</taxon>
        <taxon>Bacillales</taxon>
        <taxon>Bacillaceae</taxon>
        <taxon>Natribacillus</taxon>
    </lineage>
</organism>
<dbReference type="EMBL" id="FNEN01000001">
    <property type="protein sequence ID" value="SDI33665.1"/>
    <property type="molecule type" value="Genomic_DNA"/>
</dbReference>
<evidence type="ECO:0000313" key="2">
    <source>
        <dbReference type="EMBL" id="SDI33665.1"/>
    </source>
</evidence>
<protein>
    <submittedName>
        <fullName evidence="2">YqfQ-like protein</fullName>
    </submittedName>
</protein>
<dbReference type="Pfam" id="PF14181">
    <property type="entry name" value="YqfQ"/>
    <property type="match status" value="1"/>
</dbReference>
<reference evidence="2 3" key="1">
    <citation type="submission" date="2016-10" db="EMBL/GenBank/DDBJ databases">
        <authorList>
            <person name="de Groot N.N."/>
        </authorList>
    </citation>
    <scope>NUCLEOTIDE SEQUENCE [LARGE SCALE GENOMIC DNA]</scope>
    <source>
        <strain evidence="2 3">DSM 21771</strain>
    </source>
</reference>
<dbReference type="InterPro" id="IPR025571">
    <property type="entry name" value="YqfQ"/>
</dbReference>
<dbReference type="AlphaFoldDB" id="A0A1G8JR57"/>
<keyword evidence="3" id="KW-1185">Reference proteome</keyword>
<proteinExistence type="predicted"/>
<dbReference type="RefSeq" id="WP_218126115.1">
    <property type="nucleotide sequence ID" value="NZ_FNEN01000001.1"/>
</dbReference>
<name>A0A1G8JR57_9BACI</name>
<dbReference type="Proteomes" id="UP000198853">
    <property type="component" value="Unassembled WGS sequence"/>
</dbReference>
<feature type="compositionally biased region" description="Basic and acidic residues" evidence="1">
    <location>
        <begin position="125"/>
        <end position="139"/>
    </location>
</feature>
<evidence type="ECO:0000256" key="1">
    <source>
        <dbReference type="SAM" id="MobiDB-lite"/>
    </source>
</evidence>
<sequence length="160" mass="16727">MYGPPPVMPMGPPMHPPMPFKAVPMGAAPAPVPMERGGPPAGLSDIPTRGIPPIPASGGAGFTPGASGLGSLGRLLPMIQSAGKWLPMIQKYGPMVRQLPGMIQKANQVSKALKNTSSAKTDAPVAKEKEEIKTAKIQEPEPFATDEFKEGAQPPPKLYV</sequence>
<gene>
    <name evidence="2" type="ORF">SAMN04488123_101353</name>
</gene>
<feature type="region of interest" description="Disordered" evidence="1">
    <location>
        <begin position="113"/>
        <end position="160"/>
    </location>
</feature>
<evidence type="ECO:0000313" key="3">
    <source>
        <dbReference type="Proteomes" id="UP000198853"/>
    </source>
</evidence>
<accession>A0A1G8JR57</accession>